<comment type="similarity">
    <text evidence="3 9">Belongs to the cytochrome P450 family.</text>
</comment>
<comment type="cofactor">
    <cofactor evidence="1">
        <name>heme</name>
        <dbReference type="ChEBI" id="CHEBI:30413"/>
    </cofactor>
</comment>
<evidence type="ECO:0000256" key="2">
    <source>
        <dbReference type="ARBA" id="ARBA00005179"/>
    </source>
</evidence>
<dbReference type="InterPro" id="IPR036396">
    <property type="entry name" value="Cyt_P450_sf"/>
</dbReference>
<organism evidence="10 11">
    <name type="scientific">Marasmiellus scandens</name>
    <dbReference type="NCBI Taxonomy" id="2682957"/>
    <lineage>
        <taxon>Eukaryota</taxon>
        <taxon>Fungi</taxon>
        <taxon>Dikarya</taxon>
        <taxon>Basidiomycota</taxon>
        <taxon>Agaricomycotina</taxon>
        <taxon>Agaricomycetes</taxon>
        <taxon>Agaricomycetidae</taxon>
        <taxon>Agaricales</taxon>
        <taxon>Marasmiineae</taxon>
        <taxon>Omphalotaceae</taxon>
        <taxon>Marasmiellus</taxon>
    </lineage>
</organism>
<keyword evidence="5 9" id="KW-0479">Metal-binding</keyword>
<evidence type="ECO:0000256" key="1">
    <source>
        <dbReference type="ARBA" id="ARBA00001971"/>
    </source>
</evidence>
<evidence type="ECO:0000256" key="6">
    <source>
        <dbReference type="ARBA" id="ARBA00023002"/>
    </source>
</evidence>
<dbReference type="Pfam" id="PF00067">
    <property type="entry name" value="p450"/>
    <property type="match status" value="1"/>
</dbReference>
<evidence type="ECO:0000256" key="3">
    <source>
        <dbReference type="ARBA" id="ARBA00010617"/>
    </source>
</evidence>
<dbReference type="SUPFAM" id="SSF48264">
    <property type="entry name" value="Cytochrome P450"/>
    <property type="match status" value="1"/>
</dbReference>
<dbReference type="CDD" id="cd11065">
    <property type="entry name" value="CYP64-like"/>
    <property type="match status" value="1"/>
</dbReference>
<evidence type="ECO:0000313" key="10">
    <source>
        <dbReference type="EMBL" id="KAK7449253.1"/>
    </source>
</evidence>
<reference evidence="10 11" key="1">
    <citation type="submission" date="2024-01" db="EMBL/GenBank/DDBJ databases">
        <title>A draft genome for the cacao thread blight pathogen Marasmiellus scandens.</title>
        <authorList>
            <person name="Baruah I.K."/>
            <person name="Leung J."/>
            <person name="Bukari Y."/>
            <person name="Amoako-Attah I."/>
            <person name="Meinhardt L.W."/>
            <person name="Bailey B.A."/>
            <person name="Cohen S.P."/>
        </authorList>
    </citation>
    <scope>NUCLEOTIDE SEQUENCE [LARGE SCALE GENOMIC DNA]</scope>
    <source>
        <strain evidence="10 11">GH-19</strain>
    </source>
</reference>
<evidence type="ECO:0000313" key="11">
    <source>
        <dbReference type="Proteomes" id="UP001498398"/>
    </source>
</evidence>
<dbReference type="InterPro" id="IPR017972">
    <property type="entry name" value="Cyt_P450_CS"/>
</dbReference>
<dbReference type="Proteomes" id="UP001498398">
    <property type="component" value="Unassembled WGS sequence"/>
</dbReference>
<keyword evidence="6 9" id="KW-0560">Oxidoreductase</keyword>
<evidence type="ECO:0000256" key="5">
    <source>
        <dbReference type="ARBA" id="ARBA00022723"/>
    </source>
</evidence>
<dbReference type="EMBL" id="JBANRG010000036">
    <property type="protein sequence ID" value="KAK7449253.1"/>
    <property type="molecule type" value="Genomic_DNA"/>
</dbReference>
<name>A0ABR1J739_9AGAR</name>
<dbReference type="Gene3D" id="1.10.630.10">
    <property type="entry name" value="Cytochrome P450"/>
    <property type="match status" value="1"/>
</dbReference>
<gene>
    <name evidence="10" type="ORF">VKT23_013398</name>
</gene>
<evidence type="ECO:0000256" key="8">
    <source>
        <dbReference type="ARBA" id="ARBA00023033"/>
    </source>
</evidence>
<keyword evidence="7 9" id="KW-0408">Iron</keyword>
<proteinExistence type="inferred from homology"/>
<sequence>MDSYSTLCLGVGLIASTFVYLGRQEKRSSASLPPGPKGLPFLGNVADLPQTQPWITFSRFGEKYGGITYLTVLGKHIIVLNDPKYATEMLDKKSRIYSDRPVLVMAGQLVGWDKGPALIPFCQTWSEYRRLFAQLMGTRSKIDAFNDLLYEETHTFMKHILETPNSWQDHVRRYAGAIVLQIAYGYKAKEKDDQLVKLVDEAMENFSETTASNAFLVDVFPSLQYVPAWFPGAGWKRKALRYHKTLAEMLEAPYEWVKQQMVIGTANSCFVSRQLEAKPMSLEEESTIKWTAAGIYSVAHIEAFFLAMTLHVEAQQKAQAEMESVLGTGVLPTLTDRDRLPYFEAMFTEVYRCYPLAPTGLPHVCIQDDIHDGYFIPRGSIIFSNVWQFLHDPGTYSDPEKFSPERFIESPGHPKEKDPKDYVFGFGRRACPGIHFADASMWILLACLVAGFDIRPPVKDGKPVLPSGKFADGSISHPEPFECMITPRPGTLQ</sequence>
<dbReference type="PROSITE" id="PS00086">
    <property type="entry name" value="CYTOCHROME_P450"/>
    <property type="match status" value="1"/>
</dbReference>
<evidence type="ECO:0000256" key="4">
    <source>
        <dbReference type="ARBA" id="ARBA00022617"/>
    </source>
</evidence>
<evidence type="ECO:0008006" key="12">
    <source>
        <dbReference type="Google" id="ProtNLM"/>
    </source>
</evidence>
<evidence type="ECO:0000256" key="7">
    <source>
        <dbReference type="ARBA" id="ARBA00023004"/>
    </source>
</evidence>
<dbReference type="PANTHER" id="PTHR46300:SF7">
    <property type="entry name" value="P450, PUTATIVE (EUROFUNG)-RELATED"/>
    <property type="match status" value="1"/>
</dbReference>
<dbReference type="InterPro" id="IPR002401">
    <property type="entry name" value="Cyt_P450_E_grp-I"/>
</dbReference>
<dbReference type="PANTHER" id="PTHR46300">
    <property type="entry name" value="P450, PUTATIVE (EUROFUNG)-RELATED-RELATED"/>
    <property type="match status" value="1"/>
</dbReference>
<dbReference type="InterPro" id="IPR050364">
    <property type="entry name" value="Cytochrome_P450_fung"/>
</dbReference>
<accession>A0ABR1J739</accession>
<keyword evidence="11" id="KW-1185">Reference proteome</keyword>
<keyword evidence="4 9" id="KW-0349">Heme</keyword>
<dbReference type="InterPro" id="IPR001128">
    <property type="entry name" value="Cyt_P450"/>
</dbReference>
<protein>
    <recommendedName>
        <fullName evidence="12">Cytochrome P450</fullName>
    </recommendedName>
</protein>
<comment type="caution">
    <text evidence="10">The sequence shown here is derived from an EMBL/GenBank/DDBJ whole genome shotgun (WGS) entry which is preliminary data.</text>
</comment>
<comment type="pathway">
    <text evidence="2">Secondary metabolite biosynthesis.</text>
</comment>
<keyword evidence="8 9" id="KW-0503">Monooxygenase</keyword>
<dbReference type="PRINTS" id="PR00463">
    <property type="entry name" value="EP450I"/>
</dbReference>
<evidence type="ECO:0000256" key="9">
    <source>
        <dbReference type="RuleBase" id="RU000461"/>
    </source>
</evidence>